<accession>A0A5N5U7G9</accession>
<dbReference type="Gene3D" id="2.30.42.10">
    <property type="match status" value="2"/>
</dbReference>
<keyword evidence="9" id="KW-1185">Reference proteome</keyword>
<dbReference type="GO" id="GO:0012505">
    <property type="term" value="C:endomembrane system"/>
    <property type="evidence" value="ECO:0007669"/>
    <property type="project" value="UniProtKB-SubCell"/>
</dbReference>
<dbReference type="PANTHER" id="PTHR13325:SF3">
    <property type="entry name" value="MEMBRANE-BOUND TRANSCRIPTION FACTOR SITE-2 PROTEASE"/>
    <property type="match status" value="1"/>
</dbReference>
<dbReference type="GO" id="GO:0031293">
    <property type="term" value="P:membrane protein intracellular domain proteolysis"/>
    <property type="evidence" value="ECO:0007669"/>
    <property type="project" value="TreeGrafter"/>
</dbReference>
<proteinExistence type="predicted"/>
<gene>
    <name evidence="8" type="ORF">DM867_05365</name>
</gene>
<feature type="domain" description="Peptidase M50" evidence="6">
    <location>
        <begin position="123"/>
        <end position="571"/>
    </location>
</feature>
<dbReference type="InterPro" id="IPR001193">
    <property type="entry name" value="MBTPS2"/>
</dbReference>
<evidence type="ECO:0000256" key="1">
    <source>
        <dbReference type="ARBA" id="ARBA00004127"/>
    </source>
</evidence>
<keyword evidence="4 5" id="KW-0472">Membrane</keyword>
<evidence type="ECO:0000256" key="3">
    <source>
        <dbReference type="ARBA" id="ARBA00022989"/>
    </source>
</evidence>
<evidence type="ECO:0000313" key="8">
    <source>
        <dbReference type="EMBL" id="KAB7514553.1"/>
    </source>
</evidence>
<dbReference type="RefSeq" id="WP_152133833.1">
    <property type="nucleotide sequence ID" value="NZ_QKKZ01000002.1"/>
</dbReference>
<keyword evidence="2 5" id="KW-0812">Transmembrane</keyword>
<dbReference type="Pfam" id="PF17820">
    <property type="entry name" value="PDZ_6"/>
    <property type="match status" value="1"/>
</dbReference>
<comment type="subcellular location">
    <subcellularLocation>
        <location evidence="1">Endomembrane system</location>
        <topology evidence="1">Multi-pass membrane protein</topology>
    </subcellularLocation>
</comment>
<feature type="transmembrane region" description="Helical" evidence="5">
    <location>
        <begin position="566"/>
        <end position="589"/>
    </location>
</feature>
<protein>
    <submittedName>
        <fullName evidence="8">Metalloprotease</fullName>
    </submittedName>
</protein>
<evidence type="ECO:0000256" key="2">
    <source>
        <dbReference type="ARBA" id="ARBA00022692"/>
    </source>
</evidence>
<feature type="transmembrane region" description="Helical" evidence="5">
    <location>
        <begin position="62"/>
        <end position="84"/>
    </location>
</feature>
<dbReference type="Proteomes" id="UP000326865">
    <property type="component" value="Unassembled WGS sequence"/>
</dbReference>
<dbReference type="CDD" id="cd06159">
    <property type="entry name" value="S2P-M50_PDZ_Arch"/>
    <property type="match status" value="1"/>
</dbReference>
<keyword evidence="8" id="KW-0378">Hydrolase</keyword>
<dbReference type="SUPFAM" id="SSF50156">
    <property type="entry name" value="PDZ domain-like"/>
    <property type="match status" value="2"/>
</dbReference>
<dbReference type="InterPro" id="IPR008915">
    <property type="entry name" value="Peptidase_M50"/>
</dbReference>
<dbReference type="AlphaFoldDB" id="A0A5N5U7G9"/>
<dbReference type="EMBL" id="QKKZ01000002">
    <property type="protein sequence ID" value="KAB7514553.1"/>
    <property type="molecule type" value="Genomic_DNA"/>
</dbReference>
<feature type="transmembrane region" description="Helical" evidence="5">
    <location>
        <begin position="502"/>
        <end position="527"/>
    </location>
</feature>
<name>A0A5N5U7G9_9EURY</name>
<dbReference type="GO" id="GO:0005737">
    <property type="term" value="C:cytoplasm"/>
    <property type="evidence" value="ECO:0007669"/>
    <property type="project" value="TreeGrafter"/>
</dbReference>
<keyword evidence="8" id="KW-0482">Metalloprotease</keyword>
<dbReference type="PANTHER" id="PTHR13325">
    <property type="entry name" value="PROTEASE M50 MEMBRANE-BOUND TRANSCRIPTION FACTOR SITE 2 PROTEASE"/>
    <property type="match status" value="1"/>
</dbReference>
<evidence type="ECO:0000259" key="7">
    <source>
        <dbReference type="Pfam" id="PF17820"/>
    </source>
</evidence>
<comment type="caution">
    <text evidence="8">The sequence shown here is derived from an EMBL/GenBank/DDBJ whole genome shotgun (WGS) entry which is preliminary data.</text>
</comment>
<evidence type="ECO:0000256" key="5">
    <source>
        <dbReference type="SAM" id="Phobius"/>
    </source>
</evidence>
<organism evidence="8 9">
    <name type="scientific">Halosegnis rubeus</name>
    <dbReference type="NCBI Taxonomy" id="2212850"/>
    <lineage>
        <taxon>Archaea</taxon>
        <taxon>Methanobacteriati</taxon>
        <taxon>Methanobacteriota</taxon>
        <taxon>Stenosarchaea group</taxon>
        <taxon>Halobacteria</taxon>
        <taxon>Halobacteriales</taxon>
        <taxon>Natronomonadaceae</taxon>
        <taxon>Halosegnis</taxon>
    </lineage>
</organism>
<feature type="transmembrane region" description="Helical" evidence="5">
    <location>
        <begin position="183"/>
        <end position="204"/>
    </location>
</feature>
<evidence type="ECO:0000313" key="9">
    <source>
        <dbReference type="Proteomes" id="UP000326865"/>
    </source>
</evidence>
<dbReference type="GO" id="GO:0004222">
    <property type="term" value="F:metalloendopeptidase activity"/>
    <property type="evidence" value="ECO:0007669"/>
    <property type="project" value="InterPro"/>
</dbReference>
<dbReference type="Pfam" id="PF02163">
    <property type="entry name" value="Peptidase_M50"/>
    <property type="match status" value="1"/>
</dbReference>
<dbReference type="InterPro" id="IPR036034">
    <property type="entry name" value="PDZ_sf"/>
</dbReference>
<feature type="domain" description="PDZ" evidence="7">
    <location>
        <begin position="219"/>
        <end position="266"/>
    </location>
</feature>
<reference evidence="8 9" key="1">
    <citation type="submission" date="2019-10" db="EMBL/GenBank/DDBJ databases">
        <title>Unraveling microbial dark matter from salterns through culturing: the case of the genus Halosegnis.</title>
        <authorList>
            <person name="Duran-Viseras A."/>
            <person name="Andrei A.-S."/>
            <person name="Vera-Gargallo B."/>
            <person name="Ghai R."/>
            <person name="Sanchez-Porro C."/>
            <person name="Ventosa A."/>
        </authorList>
    </citation>
    <scope>NUCLEOTIDE SEQUENCE [LARGE SCALE GENOMIC DNA]</scope>
    <source>
        <strain evidence="8 9">F18-79</strain>
    </source>
</reference>
<keyword evidence="8" id="KW-0645">Protease</keyword>
<sequence length="590" mass="61161">MVDTLTLVLAAVVGFMLAGLGAKSRGLLPDWIRLSGPIVTLHTERGKAFLDWLARPKRFWRAWGNLGAGIALVVMAGSFVLVLLGGIQALNNPQPTQLTQPRNVLAIPGVNDFLPLSAAPEIVAALLVGLVVHEGGHGLLSRVEDIEVDSMGLALFTFIPVGAFVEPDDEQRRQSSRGAQTRMFAAGVTNNFAVAIVAFALLFGPVAGSIAVVSGAPIAGALPGGAAAQGGVDRGDVITGVDGIEVTNSSEFDDLLDETDRRTVSVALESGETATVDRSLTVVGAAPTAPFDINTTITEVNGTAVYTEPGLNAALRDREVATLESSTGETVTTPIGAYTNVSDPSDPGPSPLADVSGLGGEAFIVTAIDGERVLDSATLGAILDETTAGQSVTVAGYHDGEQRTFDVELADHPREDTGFIGVTIQPGTTGMSVDDFGIEGYPAEFFLTAIGGGSGDGLNGIQRAAFTISLPFAAVTLPSIDQPFPGFVGIYENFYVVGDGPLAFLGTGPILLFGTLLFWVAWINVILGQFNCVPAFPLDGGHILRTSTQAVVSRFPLSDKHAATRAVTITIGLAMLASLLATIFAPQLLG</sequence>
<dbReference type="GO" id="GO:0016020">
    <property type="term" value="C:membrane"/>
    <property type="evidence" value="ECO:0007669"/>
    <property type="project" value="InterPro"/>
</dbReference>
<dbReference type="InterPro" id="IPR041489">
    <property type="entry name" value="PDZ_6"/>
</dbReference>
<evidence type="ECO:0000259" key="6">
    <source>
        <dbReference type="Pfam" id="PF02163"/>
    </source>
</evidence>
<evidence type="ECO:0000256" key="4">
    <source>
        <dbReference type="ARBA" id="ARBA00023136"/>
    </source>
</evidence>
<keyword evidence="3 5" id="KW-1133">Transmembrane helix</keyword>